<feature type="domain" description="Alanine racemase C-terminal" evidence="7">
    <location>
        <begin position="236"/>
        <end position="367"/>
    </location>
</feature>
<dbReference type="Proteomes" id="UP000237684">
    <property type="component" value="Unassembled WGS sequence"/>
</dbReference>
<dbReference type="InParanoid" id="A0A2S8SVI5"/>
<dbReference type="InterPro" id="IPR029066">
    <property type="entry name" value="PLP-binding_barrel"/>
</dbReference>
<dbReference type="GO" id="GO:0005829">
    <property type="term" value="C:cytosol"/>
    <property type="evidence" value="ECO:0007669"/>
    <property type="project" value="TreeGrafter"/>
</dbReference>
<dbReference type="RefSeq" id="WP_105482679.1">
    <property type="nucleotide sequence ID" value="NZ_NIGF01000003.1"/>
</dbReference>
<keyword evidence="3 5" id="KW-0663">Pyridoxal phosphate</keyword>
<feature type="binding site" evidence="6">
    <location>
        <position position="131"/>
    </location>
    <ligand>
        <name>substrate</name>
    </ligand>
</feature>
<dbReference type="OrthoDB" id="9813814at2"/>
<evidence type="ECO:0000256" key="5">
    <source>
        <dbReference type="PIRSR" id="PIRSR600821-50"/>
    </source>
</evidence>
<keyword evidence="4" id="KW-0413">Isomerase</keyword>
<reference evidence="8 9" key="1">
    <citation type="journal article" date="2018" name="Syst. Appl. Microbiol.">
        <title>Abditibacterium utsteinense sp. nov., the first cultivated member of candidate phylum FBP, isolated from ice-free Antarctic soil samples.</title>
        <authorList>
            <person name="Tahon G."/>
            <person name="Tytgat B."/>
            <person name="Lebbe L."/>
            <person name="Carlier A."/>
            <person name="Willems A."/>
        </authorList>
    </citation>
    <scope>NUCLEOTIDE SEQUENCE [LARGE SCALE GENOMIC DNA]</scope>
    <source>
        <strain evidence="8 9">LMG 29911</strain>
    </source>
</reference>
<sequence>MTCWIEINRAALRHNFAQIQNLVGESQIIAVVKANAYGCGALECSQIFAESGAKMLAVTRLEEAIPLREAGIETPILLLSPSLENEFETIVKLDLTASIASLEESQKISEISQKMGKMARVHLKINTGMNRFGARPEAVAEIVGRARKLPNIEVEAAFTHFANAADPSEIPTKNQWEEFQNATCGLKGMQFHLCNSAALLRFPAMRLDFVRPGTLLYGQFPNPELSKISGLKLQDPFQAKARIVAIQDLKKGETFGYGSEWSAPKDQKIAICAIGFADGLAMEPRARVESPLQAIKAGIERAARLTKNPGAGRMVTIRRQKAPIIGRIAMQTCALDVSKIEGIQIGDEAMVPMRRLAAGQNLPRLYVN</sequence>
<dbReference type="FunFam" id="3.20.20.10:FF:000002">
    <property type="entry name" value="Alanine racemase"/>
    <property type="match status" value="1"/>
</dbReference>
<comment type="caution">
    <text evidence="8">The sequence shown here is derived from an EMBL/GenBank/DDBJ whole genome shotgun (WGS) entry which is preliminary data.</text>
</comment>
<gene>
    <name evidence="8" type="ORF">B1R32_10358</name>
</gene>
<dbReference type="CDD" id="cd00430">
    <property type="entry name" value="PLPDE_III_AR"/>
    <property type="match status" value="1"/>
</dbReference>
<feature type="modified residue" description="N6-(pyridoxal phosphate)lysine" evidence="5">
    <location>
        <position position="33"/>
    </location>
</feature>
<organism evidence="8 9">
    <name type="scientific">Abditibacterium utsteinense</name>
    <dbReference type="NCBI Taxonomy" id="1960156"/>
    <lineage>
        <taxon>Bacteria</taxon>
        <taxon>Pseudomonadati</taxon>
        <taxon>Abditibacteriota</taxon>
        <taxon>Abditibacteriia</taxon>
        <taxon>Abditibacteriales</taxon>
        <taxon>Abditibacteriaceae</taxon>
        <taxon>Abditibacterium</taxon>
    </lineage>
</organism>
<comment type="cofactor">
    <cofactor evidence="2 5">
        <name>pyridoxal 5'-phosphate</name>
        <dbReference type="ChEBI" id="CHEBI:597326"/>
    </cofactor>
</comment>
<feature type="binding site" evidence="6">
    <location>
        <position position="330"/>
    </location>
    <ligand>
        <name>substrate</name>
    </ligand>
</feature>
<dbReference type="Gene3D" id="2.40.37.10">
    <property type="entry name" value="Lyase, Ornithine Decarboxylase, Chain A, domain 1"/>
    <property type="match status" value="1"/>
</dbReference>
<dbReference type="PANTHER" id="PTHR30511">
    <property type="entry name" value="ALANINE RACEMASE"/>
    <property type="match status" value="1"/>
</dbReference>
<dbReference type="SMART" id="SM01005">
    <property type="entry name" value="Ala_racemase_C"/>
    <property type="match status" value="1"/>
</dbReference>
<dbReference type="PRINTS" id="PR00992">
    <property type="entry name" value="ALARACEMASE"/>
</dbReference>
<dbReference type="Gene3D" id="3.20.20.10">
    <property type="entry name" value="Alanine racemase"/>
    <property type="match status" value="1"/>
</dbReference>
<keyword evidence="9" id="KW-1185">Reference proteome</keyword>
<dbReference type="SUPFAM" id="SSF50621">
    <property type="entry name" value="Alanine racemase C-terminal domain-like"/>
    <property type="match status" value="1"/>
</dbReference>
<evidence type="ECO:0000256" key="4">
    <source>
        <dbReference type="ARBA" id="ARBA00023235"/>
    </source>
</evidence>
<proteinExistence type="predicted"/>
<dbReference type="InterPro" id="IPR011079">
    <property type="entry name" value="Ala_racemase_C"/>
</dbReference>
<dbReference type="EMBL" id="NIGF01000003">
    <property type="protein sequence ID" value="PQV64791.1"/>
    <property type="molecule type" value="Genomic_DNA"/>
</dbReference>
<dbReference type="Pfam" id="PF00842">
    <property type="entry name" value="Ala_racemase_C"/>
    <property type="match status" value="1"/>
</dbReference>
<dbReference type="InterPro" id="IPR009006">
    <property type="entry name" value="Ala_racemase/Decarboxylase_C"/>
</dbReference>
<dbReference type="PANTHER" id="PTHR30511:SF0">
    <property type="entry name" value="ALANINE RACEMASE, CATABOLIC-RELATED"/>
    <property type="match status" value="1"/>
</dbReference>
<evidence type="ECO:0000256" key="3">
    <source>
        <dbReference type="ARBA" id="ARBA00022898"/>
    </source>
</evidence>
<dbReference type="InterPro" id="IPR000821">
    <property type="entry name" value="Ala_racemase"/>
</dbReference>
<protein>
    <submittedName>
        <fullName evidence="8">Alanine racemase</fullName>
    </submittedName>
</protein>
<dbReference type="PROSITE" id="PS00395">
    <property type="entry name" value="ALANINE_RACEMASE"/>
    <property type="match status" value="1"/>
</dbReference>
<dbReference type="SUPFAM" id="SSF51419">
    <property type="entry name" value="PLP-binding barrel"/>
    <property type="match status" value="1"/>
</dbReference>
<dbReference type="InterPro" id="IPR001608">
    <property type="entry name" value="Ala_racemase_N"/>
</dbReference>
<evidence type="ECO:0000256" key="6">
    <source>
        <dbReference type="PIRSR" id="PIRSR600821-52"/>
    </source>
</evidence>
<evidence type="ECO:0000256" key="2">
    <source>
        <dbReference type="ARBA" id="ARBA00001933"/>
    </source>
</evidence>
<dbReference type="GO" id="GO:0008784">
    <property type="term" value="F:alanine racemase activity"/>
    <property type="evidence" value="ECO:0007669"/>
    <property type="project" value="UniProtKB-EC"/>
</dbReference>
<evidence type="ECO:0000313" key="8">
    <source>
        <dbReference type="EMBL" id="PQV64791.1"/>
    </source>
</evidence>
<evidence type="ECO:0000259" key="7">
    <source>
        <dbReference type="SMART" id="SM01005"/>
    </source>
</evidence>
<dbReference type="Pfam" id="PF01168">
    <property type="entry name" value="Ala_racemase_N"/>
    <property type="match status" value="1"/>
</dbReference>
<dbReference type="GO" id="GO:0030170">
    <property type="term" value="F:pyridoxal phosphate binding"/>
    <property type="evidence" value="ECO:0007669"/>
    <property type="project" value="TreeGrafter"/>
</dbReference>
<comment type="catalytic activity">
    <reaction evidence="1">
        <text>L-alanine = D-alanine</text>
        <dbReference type="Rhea" id="RHEA:20249"/>
        <dbReference type="ChEBI" id="CHEBI:57416"/>
        <dbReference type="ChEBI" id="CHEBI:57972"/>
        <dbReference type="EC" id="5.1.1.1"/>
    </reaction>
</comment>
<dbReference type="NCBIfam" id="TIGR00492">
    <property type="entry name" value="alr"/>
    <property type="match status" value="1"/>
</dbReference>
<evidence type="ECO:0000256" key="1">
    <source>
        <dbReference type="ARBA" id="ARBA00000316"/>
    </source>
</evidence>
<name>A0A2S8SVI5_9BACT</name>
<dbReference type="GO" id="GO:0030632">
    <property type="term" value="P:D-alanine biosynthetic process"/>
    <property type="evidence" value="ECO:0007669"/>
    <property type="project" value="TreeGrafter"/>
</dbReference>
<dbReference type="AlphaFoldDB" id="A0A2S8SVI5"/>
<evidence type="ECO:0000313" key="9">
    <source>
        <dbReference type="Proteomes" id="UP000237684"/>
    </source>
</evidence>
<accession>A0A2S8SVI5</accession>
<dbReference type="InterPro" id="IPR020622">
    <property type="entry name" value="Ala_racemase_pyridoxalP-BS"/>
</dbReference>